<keyword evidence="2" id="KW-1185">Reference proteome</keyword>
<evidence type="ECO:0000313" key="2">
    <source>
        <dbReference type="Proteomes" id="UP001239111"/>
    </source>
</evidence>
<reference evidence="1" key="1">
    <citation type="submission" date="2023-04" db="EMBL/GenBank/DDBJ databases">
        <title>A chromosome-level genome assembly of the parasitoid wasp Eretmocerus hayati.</title>
        <authorList>
            <person name="Zhong Y."/>
            <person name="Liu S."/>
            <person name="Liu Y."/>
        </authorList>
    </citation>
    <scope>NUCLEOTIDE SEQUENCE</scope>
    <source>
        <strain evidence="1">ZJU_SS_LIU_2023</strain>
    </source>
</reference>
<comment type="caution">
    <text evidence="1">The sequence shown here is derived from an EMBL/GenBank/DDBJ whole genome shotgun (WGS) entry which is preliminary data.</text>
</comment>
<sequence length="158" mass="18328">MGNIRGDIIRSFVHESSDKDAEYVPSRESKQALEGSDFNCTIKNEDWLFIRPVRVSYKKDQKEYLTLQDPWITVFRRAIWEASKLPYFSTFKHCIVTKNNELDYLRIESTYREVHCGALLGGTCAKKPKPSSDVIVRVSTYQTTHSPFRKGSDQRLSQ</sequence>
<name>A0ACC2NVJ9_9HYME</name>
<accession>A0ACC2NVJ9</accession>
<protein>
    <submittedName>
        <fullName evidence="1">Uncharacterized protein</fullName>
    </submittedName>
</protein>
<evidence type="ECO:0000313" key="1">
    <source>
        <dbReference type="EMBL" id="KAJ8675294.1"/>
    </source>
</evidence>
<organism evidence="1 2">
    <name type="scientific">Eretmocerus hayati</name>
    <dbReference type="NCBI Taxonomy" id="131215"/>
    <lineage>
        <taxon>Eukaryota</taxon>
        <taxon>Metazoa</taxon>
        <taxon>Ecdysozoa</taxon>
        <taxon>Arthropoda</taxon>
        <taxon>Hexapoda</taxon>
        <taxon>Insecta</taxon>
        <taxon>Pterygota</taxon>
        <taxon>Neoptera</taxon>
        <taxon>Endopterygota</taxon>
        <taxon>Hymenoptera</taxon>
        <taxon>Apocrita</taxon>
        <taxon>Proctotrupomorpha</taxon>
        <taxon>Chalcidoidea</taxon>
        <taxon>Aphelinidae</taxon>
        <taxon>Aphelininae</taxon>
        <taxon>Eretmocerus</taxon>
    </lineage>
</organism>
<dbReference type="Proteomes" id="UP001239111">
    <property type="component" value="Chromosome 2"/>
</dbReference>
<dbReference type="EMBL" id="CM056742">
    <property type="protein sequence ID" value="KAJ8675294.1"/>
    <property type="molecule type" value="Genomic_DNA"/>
</dbReference>
<gene>
    <name evidence="1" type="ORF">QAD02_011080</name>
</gene>
<proteinExistence type="predicted"/>